<proteinExistence type="inferred from homology"/>
<dbReference type="InterPro" id="IPR051104">
    <property type="entry name" value="FAD_monoxygenase"/>
</dbReference>
<dbReference type="PANTHER" id="PTHR46720:SF3">
    <property type="entry name" value="FAD-BINDING DOMAIN-CONTAINING PROTEIN-RELATED"/>
    <property type="match status" value="1"/>
</dbReference>
<evidence type="ECO:0000313" key="6">
    <source>
        <dbReference type="Proteomes" id="UP001465668"/>
    </source>
</evidence>
<keyword evidence="6" id="KW-1185">Reference proteome</keyword>
<keyword evidence="3" id="KW-0274">FAD</keyword>
<dbReference type="SUPFAM" id="SSF51905">
    <property type="entry name" value="FAD/NAD(P)-binding domain"/>
    <property type="match status" value="1"/>
</dbReference>
<evidence type="ECO:0000256" key="1">
    <source>
        <dbReference type="ARBA" id="ARBA00007992"/>
    </source>
</evidence>
<gene>
    <name evidence="5" type="ORF">SCAR479_11641</name>
</gene>
<evidence type="ECO:0000256" key="2">
    <source>
        <dbReference type="ARBA" id="ARBA00022630"/>
    </source>
</evidence>
<organism evidence="5 6">
    <name type="scientific">Seiridium cardinale</name>
    <dbReference type="NCBI Taxonomy" id="138064"/>
    <lineage>
        <taxon>Eukaryota</taxon>
        <taxon>Fungi</taxon>
        <taxon>Dikarya</taxon>
        <taxon>Ascomycota</taxon>
        <taxon>Pezizomycotina</taxon>
        <taxon>Sordariomycetes</taxon>
        <taxon>Xylariomycetidae</taxon>
        <taxon>Amphisphaeriales</taxon>
        <taxon>Sporocadaceae</taxon>
        <taxon>Seiridium</taxon>
    </lineage>
</organism>
<dbReference type="Gene3D" id="3.50.50.60">
    <property type="entry name" value="FAD/NAD(P)-binding domain"/>
    <property type="match status" value="1"/>
</dbReference>
<name>A0ABR2XDI2_9PEZI</name>
<dbReference type="EMBL" id="JARVKM010000071">
    <property type="protein sequence ID" value="KAK9771712.1"/>
    <property type="molecule type" value="Genomic_DNA"/>
</dbReference>
<keyword evidence="4" id="KW-0560">Oxidoreductase</keyword>
<dbReference type="Proteomes" id="UP001465668">
    <property type="component" value="Unassembled WGS sequence"/>
</dbReference>
<evidence type="ECO:0000256" key="4">
    <source>
        <dbReference type="ARBA" id="ARBA00023002"/>
    </source>
</evidence>
<protein>
    <submittedName>
        <fullName evidence="5">Salicylate hydroxylase</fullName>
    </submittedName>
</protein>
<evidence type="ECO:0000256" key="3">
    <source>
        <dbReference type="ARBA" id="ARBA00022827"/>
    </source>
</evidence>
<sequence length="412" mass="45482">MGDISTTPSKFRIAIIGSGPIGKLLACSSITHPDVEIVQYEADKLPLRPSFGYGVGPQSLRGFKVANRQLGQKIYDACITARTFMRIYHAGDEDRLLAEPYMPDESVHGWIGRDELLELLDRDMPDSVGPVQYGKQLSSIAKVGDKVLLDFQDGSQDTVNAVWACDGLNSLCRKALQGFQYRPPVYSGRIAFRGKVSSEKVTSELGVAFTEETYMFIGVQGWHILTFPILGGDVINIAAFCVEPEYKRLGRDAKLTKDDILAYFPRRNKTADMMLQLMIDFTPGGCQRLDVTHLGQLGAFTSSELPITLFGDAANAMTPHIAGSMSTGIVGVATFILEWNSRLQTSKLEIATTFNEASKIYDAKHRPVAQELVDRSFEQGGLWSGAITDADKLMEHPKFLWHIADHLDLPEA</sequence>
<comment type="similarity">
    <text evidence="1">Belongs to the paxM FAD-dependent monooxygenase family.</text>
</comment>
<reference evidence="5 6" key="1">
    <citation type="submission" date="2024-02" db="EMBL/GenBank/DDBJ databases">
        <title>First draft genome assembly of two strains of Seiridium cardinale.</title>
        <authorList>
            <person name="Emiliani G."/>
            <person name="Scali E."/>
        </authorList>
    </citation>
    <scope>NUCLEOTIDE SEQUENCE [LARGE SCALE GENOMIC DNA]</scope>
    <source>
        <strain evidence="5 6">BM-138-000479</strain>
    </source>
</reference>
<dbReference type="InterPro" id="IPR036188">
    <property type="entry name" value="FAD/NAD-bd_sf"/>
</dbReference>
<dbReference type="PANTHER" id="PTHR46720">
    <property type="entry name" value="HYDROXYLASE, PUTATIVE (AFU_ORTHOLOGUE AFUA_3G01460)-RELATED"/>
    <property type="match status" value="1"/>
</dbReference>
<accession>A0ABR2XDI2</accession>
<keyword evidence="2" id="KW-0285">Flavoprotein</keyword>
<comment type="caution">
    <text evidence="5">The sequence shown here is derived from an EMBL/GenBank/DDBJ whole genome shotgun (WGS) entry which is preliminary data.</text>
</comment>
<evidence type="ECO:0000313" key="5">
    <source>
        <dbReference type="EMBL" id="KAK9771712.1"/>
    </source>
</evidence>